<sequence>MGRRGAISRRRLRAAVLWDRLTTRSPVTPLGVRARPTELGAALGD</sequence>
<accession>A0A6J4V9M8</accession>
<name>A0A6J4V9M8_9BACT</name>
<proteinExistence type="predicted"/>
<evidence type="ECO:0000313" key="1">
    <source>
        <dbReference type="EMBL" id="CAA9571139.1"/>
    </source>
</evidence>
<organism evidence="1">
    <name type="scientific">uncultured Thermomicrobiales bacterium</name>
    <dbReference type="NCBI Taxonomy" id="1645740"/>
    <lineage>
        <taxon>Bacteria</taxon>
        <taxon>Pseudomonadati</taxon>
        <taxon>Thermomicrobiota</taxon>
        <taxon>Thermomicrobia</taxon>
        <taxon>Thermomicrobiales</taxon>
        <taxon>environmental samples</taxon>
    </lineage>
</organism>
<dbReference type="AlphaFoldDB" id="A0A6J4V9M8"/>
<gene>
    <name evidence="1" type="ORF">AVDCRST_MAG49-3628</name>
</gene>
<reference evidence="1" key="1">
    <citation type="submission" date="2020-02" db="EMBL/GenBank/DDBJ databases">
        <authorList>
            <person name="Meier V. D."/>
        </authorList>
    </citation>
    <scope>NUCLEOTIDE SEQUENCE</scope>
    <source>
        <strain evidence="1">AVDCRST_MAG49</strain>
    </source>
</reference>
<protein>
    <submittedName>
        <fullName evidence="1">Uncharacterized protein</fullName>
    </submittedName>
</protein>
<dbReference type="EMBL" id="CADCWG010000252">
    <property type="protein sequence ID" value="CAA9571139.1"/>
    <property type="molecule type" value="Genomic_DNA"/>
</dbReference>